<evidence type="ECO:0000313" key="4">
    <source>
        <dbReference type="EMBL" id="SIQ77201.1"/>
    </source>
</evidence>
<keyword evidence="2" id="KW-0812">Transmembrane</keyword>
<evidence type="ECO:0000259" key="3">
    <source>
        <dbReference type="Pfam" id="PF23994"/>
    </source>
</evidence>
<reference evidence="5" key="1">
    <citation type="submission" date="2017-01" db="EMBL/GenBank/DDBJ databases">
        <authorList>
            <person name="Varghese N."/>
            <person name="Submissions S."/>
        </authorList>
    </citation>
    <scope>NUCLEOTIDE SEQUENCE [LARGE SCALE GENOMIC DNA]</scope>
    <source>
        <strain evidence="5">CGMCC 1.7737</strain>
    </source>
</reference>
<feature type="transmembrane region" description="Helical" evidence="2">
    <location>
        <begin position="43"/>
        <end position="61"/>
    </location>
</feature>
<name>A0A1N6VH43_9EURY</name>
<feature type="domain" description="DUF7312" evidence="3">
    <location>
        <begin position="2"/>
        <end position="60"/>
    </location>
</feature>
<organism evidence="4 5">
    <name type="scientific">Haladaptatus litoreus</name>
    <dbReference type="NCBI Taxonomy" id="553468"/>
    <lineage>
        <taxon>Archaea</taxon>
        <taxon>Methanobacteriati</taxon>
        <taxon>Methanobacteriota</taxon>
        <taxon>Stenosarchaea group</taxon>
        <taxon>Halobacteria</taxon>
        <taxon>Halobacteriales</taxon>
        <taxon>Haladaptataceae</taxon>
        <taxon>Haladaptatus</taxon>
    </lineage>
</organism>
<evidence type="ECO:0000313" key="5">
    <source>
        <dbReference type="Proteomes" id="UP000186914"/>
    </source>
</evidence>
<feature type="region of interest" description="Disordered" evidence="1">
    <location>
        <begin position="1"/>
        <end position="34"/>
    </location>
</feature>
<accession>A0A1N6VH43</accession>
<evidence type="ECO:0000256" key="1">
    <source>
        <dbReference type="SAM" id="MobiDB-lite"/>
    </source>
</evidence>
<dbReference type="EMBL" id="FTNO01000001">
    <property type="protein sequence ID" value="SIQ77201.1"/>
    <property type="molecule type" value="Genomic_DNA"/>
</dbReference>
<keyword evidence="5" id="KW-1185">Reference proteome</keyword>
<dbReference type="Pfam" id="PF23994">
    <property type="entry name" value="DUF7312"/>
    <property type="match status" value="1"/>
</dbReference>
<keyword evidence="2" id="KW-0472">Membrane</keyword>
<protein>
    <recommendedName>
        <fullName evidence="3">DUF7312 domain-containing protein</fullName>
    </recommendedName>
</protein>
<feature type="compositionally biased region" description="Acidic residues" evidence="1">
    <location>
        <begin position="9"/>
        <end position="23"/>
    </location>
</feature>
<dbReference type="Proteomes" id="UP000186914">
    <property type="component" value="Unassembled WGS sequence"/>
</dbReference>
<proteinExistence type="predicted"/>
<dbReference type="InterPro" id="IPR055736">
    <property type="entry name" value="DUF7312"/>
</dbReference>
<evidence type="ECO:0000256" key="2">
    <source>
        <dbReference type="SAM" id="Phobius"/>
    </source>
</evidence>
<sequence>MSDWKFDVEDVGEDDDENGDEDASQMYPMDEPLEPGTPSAENILFVVLGALTMVFVFLRLTGLA</sequence>
<dbReference type="OrthoDB" id="266213at2157"/>
<dbReference type="RefSeq" id="WP_076427429.1">
    <property type="nucleotide sequence ID" value="NZ_FTNO01000001.1"/>
</dbReference>
<gene>
    <name evidence="4" type="ORF">SAMN05421858_0357</name>
</gene>
<dbReference type="AlphaFoldDB" id="A0A1N6VH43"/>
<keyword evidence="2" id="KW-1133">Transmembrane helix</keyword>